<dbReference type="InterPro" id="IPR028098">
    <property type="entry name" value="Glyco_trans_4-like_N"/>
</dbReference>
<evidence type="ECO:0000313" key="4">
    <source>
        <dbReference type="Proteomes" id="UP000595091"/>
    </source>
</evidence>
<dbReference type="AlphaFoldDB" id="A0A7M1KQP5"/>
<dbReference type="CDD" id="cd03812">
    <property type="entry name" value="GT4_CapH-like"/>
    <property type="match status" value="1"/>
</dbReference>
<dbReference type="GO" id="GO:0016757">
    <property type="term" value="F:glycosyltransferase activity"/>
    <property type="evidence" value="ECO:0007669"/>
    <property type="project" value="InterPro"/>
</dbReference>
<dbReference type="Gene3D" id="3.40.50.2000">
    <property type="entry name" value="Glycogen Phosphorylase B"/>
    <property type="match status" value="2"/>
</dbReference>
<organism evidence="3 4">
    <name type="scientific">Aerococcus urinaeequi</name>
    <dbReference type="NCBI Taxonomy" id="51665"/>
    <lineage>
        <taxon>Bacteria</taxon>
        <taxon>Bacillati</taxon>
        <taxon>Bacillota</taxon>
        <taxon>Bacilli</taxon>
        <taxon>Lactobacillales</taxon>
        <taxon>Aerococcaceae</taxon>
        <taxon>Aerococcus</taxon>
    </lineage>
</organism>
<evidence type="ECO:0000259" key="2">
    <source>
        <dbReference type="Pfam" id="PF13439"/>
    </source>
</evidence>
<reference evidence="3 4" key="1">
    <citation type="submission" date="2020-10" db="EMBL/GenBank/DDBJ databases">
        <title>Plasmid carrying two tetracycline resistance determinant.</title>
        <authorList>
            <person name="Yang Q."/>
        </authorList>
    </citation>
    <scope>NUCLEOTIDE SEQUENCE [LARGE SCALE GENOMIC DNA]</scope>
    <source>
        <strain evidence="3 4">T43</strain>
    </source>
</reference>
<dbReference type="Pfam" id="PF00534">
    <property type="entry name" value="Glycos_transf_1"/>
    <property type="match status" value="1"/>
</dbReference>
<accession>A0A7M1KQP5</accession>
<protein>
    <submittedName>
        <fullName evidence="3">Glycosyltransferase family 1 protein</fullName>
    </submittedName>
</protein>
<dbReference type="PANTHER" id="PTHR45947:SF3">
    <property type="entry name" value="SULFOQUINOVOSYL TRANSFERASE SQD2"/>
    <property type="match status" value="1"/>
</dbReference>
<evidence type="ECO:0000259" key="1">
    <source>
        <dbReference type="Pfam" id="PF00534"/>
    </source>
</evidence>
<dbReference type="SUPFAM" id="SSF53756">
    <property type="entry name" value="UDP-Glycosyltransferase/glycogen phosphorylase"/>
    <property type="match status" value="1"/>
</dbReference>
<sequence length="376" mass="42972">MGEAIRILHVFGELNRGGAETMVMNIYRNIDRNRVQFDFIVHTKKKGSYEEEIHQLGGNIYRVPKYEGYNHIDYKKKWELFLQSHDEFKIIHGHVRSTASIYLKVAKKQGLITIAHSHSTSNGSGLTAIVKDIFQKPIKKIADYFFAASAASGKWLFGDEIIESNNFFIVKNAIQTTDFSFDVDLRKQIRDKYKVSDSLVFGHVGRFTEAKNHEFLIQVFNEVKDKNSQALLWLIGVGELENRVKKLVAELELEGSVFFFEERTDVNELMQAMDIFIFPSIFEGLGIVAIEAQASGLLTIVSESIPEEANITDLFKRLSLNDAPQKWAKRILEFESIQNREGYSTEIVNAGFDIENVAQKIEGFYLECYSDLGEKI</sequence>
<feature type="domain" description="Glycosyltransferase subfamily 4-like N-terminal" evidence="2">
    <location>
        <begin position="17"/>
        <end position="173"/>
    </location>
</feature>
<gene>
    <name evidence="3" type="ORF">IMX20_06635</name>
</gene>
<proteinExistence type="predicted"/>
<keyword evidence="3" id="KW-0808">Transferase</keyword>
<dbReference type="PANTHER" id="PTHR45947">
    <property type="entry name" value="SULFOQUINOVOSYL TRANSFERASE SQD2"/>
    <property type="match status" value="1"/>
</dbReference>
<dbReference type="InterPro" id="IPR001296">
    <property type="entry name" value="Glyco_trans_1"/>
</dbReference>
<dbReference type="EMBL" id="CP063065">
    <property type="protein sequence ID" value="QOQ78666.1"/>
    <property type="molecule type" value="Genomic_DNA"/>
</dbReference>
<dbReference type="Pfam" id="PF13439">
    <property type="entry name" value="Glyco_transf_4"/>
    <property type="match status" value="1"/>
</dbReference>
<feature type="domain" description="Glycosyl transferase family 1" evidence="1">
    <location>
        <begin position="188"/>
        <end position="338"/>
    </location>
</feature>
<evidence type="ECO:0000313" key="3">
    <source>
        <dbReference type="EMBL" id="QOQ78666.1"/>
    </source>
</evidence>
<dbReference type="RefSeq" id="WP_197558126.1">
    <property type="nucleotide sequence ID" value="NZ_CP063065.1"/>
</dbReference>
<dbReference type="InterPro" id="IPR050194">
    <property type="entry name" value="Glycosyltransferase_grp1"/>
</dbReference>
<name>A0A7M1KQP5_9LACT</name>
<dbReference type="Proteomes" id="UP000595091">
    <property type="component" value="Chromosome"/>
</dbReference>